<sequence>MVSLAEPGLVQARLRRAKVAKLPGTEVEQCVGQLVGVRHGTIPSPPARSPGWSAALKQVRRDTAYNVCTVRLPSRYIISA</sequence>
<reference evidence="1 2" key="1">
    <citation type="submission" date="2019-07" db="EMBL/GenBank/DDBJ databases">
        <title>Whole genome shotgun sequence of Nocardia ninae NBRC 108245.</title>
        <authorList>
            <person name="Hosoyama A."/>
            <person name="Uohara A."/>
            <person name="Ohji S."/>
            <person name="Ichikawa N."/>
        </authorList>
    </citation>
    <scope>NUCLEOTIDE SEQUENCE [LARGE SCALE GENOMIC DNA]</scope>
    <source>
        <strain evidence="1 2">NBRC 108245</strain>
    </source>
</reference>
<accession>A0A511MEH5</accession>
<dbReference type="AlphaFoldDB" id="A0A511MEH5"/>
<proteinExistence type="predicted"/>
<evidence type="ECO:0000313" key="2">
    <source>
        <dbReference type="Proteomes" id="UP000321424"/>
    </source>
</evidence>
<keyword evidence="2" id="KW-1185">Reference proteome</keyword>
<dbReference type="Proteomes" id="UP000321424">
    <property type="component" value="Unassembled WGS sequence"/>
</dbReference>
<evidence type="ECO:0000313" key="1">
    <source>
        <dbReference type="EMBL" id="GEM38547.1"/>
    </source>
</evidence>
<name>A0A511MEH5_9NOCA</name>
<comment type="caution">
    <text evidence="1">The sequence shown here is derived from an EMBL/GenBank/DDBJ whole genome shotgun (WGS) entry which is preliminary data.</text>
</comment>
<gene>
    <name evidence="1" type="ORF">NN4_30660</name>
</gene>
<protein>
    <submittedName>
        <fullName evidence="1">Uncharacterized protein</fullName>
    </submittedName>
</protein>
<dbReference type="EMBL" id="BJXA01000016">
    <property type="protein sequence ID" value="GEM38547.1"/>
    <property type="molecule type" value="Genomic_DNA"/>
</dbReference>
<organism evidence="1 2">
    <name type="scientific">Nocardia ninae NBRC 108245</name>
    <dbReference type="NCBI Taxonomy" id="1210091"/>
    <lineage>
        <taxon>Bacteria</taxon>
        <taxon>Bacillati</taxon>
        <taxon>Actinomycetota</taxon>
        <taxon>Actinomycetes</taxon>
        <taxon>Mycobacteriales</taxon>
        <taxon>Nocardiaceae</taxon>
        <taxon>Nocardia</taxon>
    </lineage>
</organism>